<dbReference type="Gene3D" id="3.50.50.60">
    <property type="entry name" value="FAD/NAD(P)-binding domain"/>
    <property type="match status" value="2"/>
</dbReference>
<dbReference type="Gene3D" id="3.30.390.30">
    <property type="match status" value="1"/>
</dbReference>
<dbReference type="InterPro" id="IPR004099">
    <property type="entry name" value="Pyr_nucl-diS_OxRdtase_dimer"/>
</dbReference>
<dbReference type="Pfam" id="PF02852">
    <property type="entry name" value="Pyr_redox_dim"/>
    <property type="match status" value="1"/>
</dbReference>
<keyword evidence="5" id="KW-0547">Nucleotide-binding</keyword>
<evidence type="ECO:0000259" key="7">
    <source>
        <dbReference type="Pfam" id="PF02852"/>
    </source>
</evidence>
<protein>
    <submittedName>
        <fullName evidence="9">Mercuric reductase</fullName>
    </submittedName>
</protein>
<feature type="domain" description="Pyridine nucleotide-disulphide oxidoreductase dimerisation" evidence="7">
    <location>
        <begin position="351"/>
        <end position="452"/>
    </location>
</feature>
<dbReference type="SUPFAM" id="SSF55424">
    <property type="entry name" value="FAD/NAD-linked reductases, dimerisation (C-terminal) domain"/>
    <property type="match status" value="1"/>
</dbReference>
<keyword evidence="10" id="KW-1185">Reference proteome</keyword>
<dbReference type="InterPro" id="IPR001100">
    <property type="entry name" value="Pyr_nuc-diS_OxRdtase"/>
</dbReference>
<dbReference type="GO" id="GO:0003955">
    <property type="term" value="F:NAD(P)H dehydrogenase (quinone) activity"/>
    <property type="evidence" value="ECO:0007669"/>
    <property type="project" value="TreeGrafter"/>
</dbReference>
<dbReference type="PIRSF" id="PIRSF000350">
    <property type="entry name" value="Mercury_reductase_MerA"/>
    <property type="match status" value="1"/>
</dbReference>
<evidence type="ECO:0000256" key="6">
    <source>
        <dbReference type="PIRSR" id="PIRSR000350-4"/>
    </source>
</evidence>
<evidence type="ECO:0000256" key="3">
    <source>
        <dbReference type="ARBA" id="ARBA00022827"/>
    </source>
</evidence>
<reference evidence="9" key="1">
    <citation type="journal article" date="2016" name="Front. Microbiol.">
        <title>Genome Sequence of the Piezophilic, Mesophilic Sulfate-Reducing Bacterium Desulfovibrio indicus J2T.</title>
        <authorList>
            <person name="Cao J."/>
            <person name="Maignien L."/>
            <person name="Shao Z."/>
            <person name="Alain K."/>
            <person name="Jebbar M."/>
        </authorList>
    </citation>
    <scope>NUCLEOTIDE SEQUENCE</scope>
    <source>
        <strain evidence="9">DSM 16372</strain>
    </source>
</reference>
<evidence type="ECO:0000256" key="2">
    <source>
        <dbReference type="ARBA" id="ARBA00022630"/>
    </source>
</evidence>
<dbReference type="NCBIfam" id="NF004939">
    <property type="entry name" value="PRK06292.1-1"/>
    <property type="match status" value="1"/>
</dbReference>
<evidence type="ECO:0000259" key="8">
    <source>
        <dbReference type="Pfam" id="PF07992"/>
    </source>
</evidence>
<dbReference type="SUPFAM" id="SSF51905">
    <property type="entry name" value="FAD/NAD(P)-binding domain"/>
    <property type="match status" value="1"/>
</dbReference>
<dbReference type="InterPro" id="IPR023753">
    <property type="entry name" value="FAD/NAD-binding_dom"/>
</dbReference>
<dbReference type="GO" id="GO:0050660">
    <property type="term" value="F:flavin adenine dinucleotide binding"/>
    <property type="evidence" value="ECO:0007669"/>
    <property type="project" value="TreeGrafter"/>
</dbReference>
<name>A0AAV4ZFE4_9HYPH</name>
<feature type="disulfide bond" description="Redox-active" evidence="6">
    <location>
        <begin position="43"/>
        <end position="48"/>
    </location>
</feature>
<keyword evidence="2" id="KW-0285">Flavoprotein</keyword>
<dbReference type="InterPro" id="IPR036188">
    <property type="entry name" value="FAD/NAD-bd_sf"/>
</dbReference>
<evidence type="ECO:0000313" key="10">
    <source>
        <dbReference type="Proteomes" id="UP001055247"/>
    </source>
</evidence>
<feature type="binding site" evidence="5">
    <location>
        <begin position="177"/>
        <end position="184"/>
    </location>
    <ligand>
        <name>NAD(+)</name>
        <dbReference type="ChEBI" id="CHEBI:57540"/>
    </ligand>
</feature>
<dbReference type="PANTHER" id="PTHR43014:SF4">
    <property type="entry name" value="PYRIDINE NUCLEOTIDE-DISULFIDE OXIDOREDUCTASE RCLA-RELATED"/>
    <property type="match status" value="1"/>
</dbReference>
<dbReference type="RefSeq" id="WP_066921551.1">
    <property type="nucleotide sequence ID" value="NZ_BPQO01000002.1"/>
</dbReference>
<sequence length="463" mass="47898">MSEHSCDVAIIGAGTAGIAAYQAAAAAGADAVLIERGPGGTTCARVGCMPSKLLIAAAEAAHAARQADLFGVRVGGVRVDGPAVMRRVRAERDRFVGAVLESVDAIPAARRLSGEARLRDARTLAIGAETLAFRSAVIATGSSPTVPEPLRGLGDRLLTTDTIFELDDLPDSLAVLGGGPVGIELAQAMARLGVAVTLIDSGTTLAGLTHPHLVEAAAEIFADAMTLLRETEIERAETAADGVLLTWRTADGRRGEGRFARVLAAAGRAPNLAALDLATAGLPLDADGMPHFDPRSLVCDGGPLLIAGDANAERPILHEASRQGTIAGRNAAALARGEAPEAPEPWTSLAMVFTHPQTARVGAPYARDATNRLVGEADFCDQGRARIEGANRGGVRVWSDRAGRLLGGEMIGPAAEHLAHILTDAISAGRSARELLDRPVYHPTVEEGLQTAFAALLRAESEA</sequence>
<dbReference type="PRINTS" id="PR00368">
    <property type="entry name" value="FADPNR"/>
</dbReference>
<feature type="domain" description="FAD/NAD(P)-binding" evidence="8">
    <location>
        <begin position="7"/>
        <end position="311"/>
    </location>
</feature>
<feature type="binding site" evidence="5">
    <location>
        <begin position="140"/>
        <end position="142"/>
    </location>
    <ligand>
        <name>FAD</name>
        <dbReference type="ChEBI" id="CHEBI:57692"/>
    </ligand>
</feature>
<gene>
    <name evidence="9" type="primary">merA_1</name>
    <name evidence="9" type="ORF">BHAOGJBA_0522</name>
</gene>
<dbReference type="AlphaFoldDB" id="A0AAV4ZFE4"/>
<dbReference type="Proteomes" id="UP001055247">
    <property type="component" value="Unassembled WGS sequence"/>
</dbReference>
<feature type="binding site" evidence="5">
    <location>
        <position position="52"/>
    </location>
    <ligand>
        <name>FAD</name>
        <dbReference type="ChEBI" id="CHEBI:57692"/>
    </ligand>
</feature>
<feature type="active site" description="Proton acceptor" evidence="4">
    <location>
        <position position="442"/>
    </location>
</feature>
<dbReference type="PRINTS" id="PR00411">
    <property type="entry name" value="PNDRDTASEI"/>
</dbReference>
<reference evidence="9" key="2">
    <citation type="submission" date="2021-08" db="EMBL/GenBank/DDBJ databases">
        <authorList>
            <person name="Tani A."/>
            <person name="Ola A."/>
            <person name="Ogura Y."/>
            <person name="Katsura K."/>
            <person name="Hayashi T."/>
        </authorList>
    </citation>
    <scope>NUCLEOTIDE SEQUENCE</scope>
    <source>
        <strain evidence="9">DSM 16372</strain>
    </source>
</reference>
<dbReference type="EMBL" id="BPQO01000002">
    <property type="protein sequence ID" value="GJD87023.1"/>
    <property type="molecule type" value="Genomic_DNA"/>
</dbReference>
<comment type="similarity">
    <text evidence="1">Belongs to the class-I pyridine nucleotide-disulfide oxidoreductase family.</text>
</comment>
<proteinExistence type="inferred from homology"/>
<feature type="binding site" evidence="5">
    <location>
        <position position="309"/>
    </location>
    <ligand>
        <name>FAD</name>
        <dbReference type="ChEBI" id="CHEBI:57692"/>
    </ligand>
</feature>
<accession>A0AAV4ZFE4</accession>
<evidence type="ECO:0000256" key="4">
    <source>
        <dbReference type="PIRSR" id="PIRSR000350-2"/>
    </source>
</evidence>
<feature type="binding site" evidence="5">
    <location>
        <position position="267"/>
    </location>
    <ligand>
        <name>NAD(+)</name>
        <dbReference type="ChEBI" id="CHEBI:57540"/>
    </ligand>
</feature>
<keyword evidence="3 5" id="KW-0274">FAD</keyword>
<keyword evidence="5" id="KW-0520">NAD</keyword>
<dbReference type="Pfam" id="PF07992">
    <property type="entry name" value="Pyr_redox_2"/>
    <property type="match status" value="1"/>
</dbReference>
<comment type="caution">
    <text evidence="9">The sequence shown here is derived from an EMBL/GenBank/DDBJ whole genome shotgun (WGS) entry which is preliminary data.</text>
</comment>
<organism evidence="9 10">
    <name type="scientific">Methylobacterium hispanicum</name>
    <dbReference type="NCBI Taxonomy" id="270350"/>
    <lineage>
        <taxon>Bacteria</taxon>
        <taxon>Pseudomonadati</taxon>
        <taxon>Pseudomonadota</taxon>
        <taxon>Alphaproteobacteria</taxon>
        <taxon>Hyphomicrobiales</taxon>
        <taxon>Methylobacteriaceae</taxon>
        <taxon>Methylobacterium</taxon>
    </lineage>
</organism>
<evidence type="ECO:0000256" key="5">
    <source>
        <dbReference type="PIRSR" id="PIRSR000350-3"/>
    </source>
</evidence>
<dbReference type="InterPro" id="IPR016156">
    <property type="entry name" value="FAD/NAD-linked_Rdtase_dimer_sf"/>
</dbReference>
<dbReference type="PANTHER" id="PTHR43014">
    <property type="entry name" value="MERCURIC REDUCTASE"/>
    <property type="match status" value="1"/>
</dbReference>
<evidence type="ECO:0000313" key="9">
    <source>
        <dbReference type="EMBL" id="GJD87023.1"/>
    </source>
</evidence>
<comment type="cofactor">
    <cofactor evidence="5">
        <name>FAD</name>
        <dbReference type="ChEBI" id="CHEBI:57692"/>
    </cofactor>
    <text evidence="5">Binds 1 FAD per subunit.</text>
</comment>
<evidence type="ECO:0000256" key="1">
    <source>
        <dbReference type="ARBA" id="ARBA00007532"/>
    </source>
</evidence>